<dbReference type="RefSeq" id="WP_128958286.1">
    <property type="nucleotide sequence ID" value="NZ_RDQZ01000013.1"/>
</dbReference>
<comment type="caution">
    <text evidence="2">The sequence shown here is derived from an EMBL/GenBank/DDBJ whole genome shotgun (WGS) entry which is preliminary data.</text>
</comment>
<feature type="compositionally biased region" description="Polar residues" evidence="1">
    <location>
        <begin position="109"/>
        <end position="124"/>
    </location>
</feature>
<keyword evidence="3" id="KW-1185">Reference proteome</keyword>
<evidence type="ECO:0000313" key="3">
    <source>
        <dbReference type="Proteomes" id="UP000290401"/>
    </source>
</evidence>
<dbReference type="EMBL" id="RDQZ01000013">
    <property type="protein sequence ID" value="RXH12342.1"/>
    <property type="molecule type" value="Genomic_DNA"/>
</dbReference>
<gene>
    <name evidence="2" type="ORF">EAS56_17695</name>
</gene>
<feature type="region of interest" description="Disordered" evidence="1">
    <location>
        <begin position="95"/>
        <end position="126"/>
    </location>
</feature>
<dbReference type="Proteomes" id="UP000290401">
    <property type="component" value="Unassembled WGS sequence"/>
</dbReference>
<protein>
    <submittedName>
        <fullName evidence="2">Uncharacterized protein</fullName>
    </submittedName>
</protein>
<reference evidence="2 3" key="1">
    <citation type="submission" date="2018-10" db="EMBL/GenBank/DDBJ databases">
        <title>Bradyrhizobium sp. nov., effective nodules isolated from peanut in China.</title>
        <authorList>
            <person name="Li Y."/>
        </authorList>
    </citation>
    <scope>NUCLEOTIDE SEQUENCE [LARGE SCALE GENOMIC DNA]</scope>
    <source>
        <strain evidence="2 3">CCBAU 53426</strain>
    </source>
</reference>
<organism evidence="2 3">
    <name type="scientific">Bradyrhizobium guangzhouense</name>
    <dbReference type="NCBI Taxonomy" id="1325095"/>
    <lineage>
        <taxon>Bacteria</taxon>
        <taxon>Pseudomonadati</taxon>
        <taxon>Pseudomonadota</taxon>
        <taxon>Alphaproteobacteria</taxon>
        <taxon>Hyphomicrobiales</taxon>
        <taxon>Nitrobacteraceae</taxon>
        <taxon>Bradyrhizobium</taxon>
    </lineage>
</organism>
<evidence type="ECO:0000313" key="2">
    <source>
        <dbReference type="EMBL" id="RXH12342.1"/>
    </source>
</evidence>
<accession>A0ABY0E7Z2</accession>
<evidence type="ECO:0000256" key="1">
    <source>
        <dbReference type="SAM" id="MobiDB-lite"/>
    </source>
</evidence>
<name>A0ABY0E7Z2_9BRAD</name>
<sequence length="196" mass="22286">MTTNDTSRLVATSSDSEFTLTIEDALALYAEAAVPRTPRSIQRYCAKQHLLSRRVETEFGEKYLITKASVEKHIAYIKEVTPATSRDWTRPVATNVAAENKDDMLRQEPPTTTDQSRLDATSSDNDPRYLTALEQQNAFLLKQVEIKDRQLEVKDQQITDLIERSRENNLLTAGLHKLLTPLLRSETREGEDTPRP</sequence>
<proteinExistence type="predicted"/>